<evidence type="ECO:0000256" key="4">
    <source>
        <dbReference type="ARBA" id="ARBA00022490"/>
    </source>
</evidence>
<evidence type="ECO:0000313" key="11">
    <source>
        <dbReference type="Proteomes" id="UP001642540"/>
    </source>
</evidence>
<organism evidence="10 11">
    <name type="scientific">Orchesella dallaii</name>
    <dbReference type="NCBI Taxonomy" id="48710"/>
    <lineage>
        <taxon>Eukaryota</taxon>
        <taxon>Metazoa</taxon>
        <taxon>Ecdysozoa</taxon>
        <taxon>Arthropoda</taxon>
        <taxon>Hexapoda</taxon>
        <taxon>Collembola</taxon>
        <taxon>Entomobryomorpha</taxon>
        <taxon>Entomobryoidea</taxon>
        <taxon>Orchesellidae</taxon>
        <taxon>Orchesellinae</taxon>
        <taxon>Orchesella</taxon>
    </lineage>
</organism>
<dbReference type="PROSITE" id="PS00750">
    <property type="entry name" value="TCP1_1"/>
    <property type="match status" value="1"/>
</dbReference>
<dbReference type="Proteomes" id="UP001642540">
    <property type="component" value="Unassembled WGS sequence"/>
</dbReference>
<evidence type="ECO:0000256" key="9">
    <source>
        <dbReference type="RuleBase" id="RU004187"/>
    </source>
</evidence>
<keyword evidence="4" id="KW-0963">Cytoplasm</keyword>
<proteinExistence type="inferred from homology"/>
<reference evidence="10 11" key="1">
    <citation type="submission" date="2024-08" db="EMBL/GenBank/DDBJ databases">
        <authorList>
            <person name="Cucini C."/>
            <person name="Frati F."/>
        </authorList>
    </citation>
    <scope>NUCLEOTIDE SEQUENCE [LARGE SCALE GENOMIC DNA]</scope>
</reference>
<evidence type="ECO:0000256" key="7">
    <source>
        <dbReference type="ARBA" id="ARBA00023186"/>
    </source>
</evidence>
<dbReference type="PANTHER" id="PTHR11353">
    <property type="entry name" value="CHAPERONIN"/>
    <property type="match status" value="1"/>
</dbReference>
<gene>
    <name evidence="10" type="ORF">ODALV1_LOCUS18186</name>
</gene>
<evidence type="ECO:0000313" key="10">
    <source>
        <dbReference type="EMBL" id="CAL8118555.1"/>
    </source>
</evidence>
<evidence type="ECO:0000256" key="5">
    <source>
        <dbReference type="ARBA" id="ARBA00022741"/>
    </source>
</evidence>
<dbReference type="Pfam" id="PF00118">
    <property type="entry name" value="Cpn60_TCP1"/>
    <property type="match status" value="1"/>
</dbReference>
<dbReference type="NCBIfam" id="TIGR02346">
    <property type="entry name" value="chap_CCT_theta"/>
    <property type="match status" value="1"/>
</dbReference>
<evidence type="ECO:0000256" key="6">
    <source>
        <dbReference type="ARBA" id="ARBA00022840"/>
    </source>
</evidence>
<keyword evidence="5 9" id="KW-0547">Nucleotide-binding</keyword>
<keyword evidence="7 9" id="KW-0143">Chaperone</keyword>
<evidence type="ECO:0000256" key="1">
    <source>
        <dbReference type="ARBA" id="ARBA00004496"/>
    </source>
</evidence>
<evidence type="ECO:0000256" key="2">
    <source>
        <dbReference type="ARBA" id="ARBA00008020"/>
    </source>
</evidence>
<dbReference type="Gene3D" id="3.30.260.10">
    <property type="entry name" value="TCP-1-like chaperonin intermediate domain"/>
    <property type="match status" value="1"/>
</dbReference>
<dbReference type="InterPro" id="IPR027409">
    <property type="entry name" value="GroEL-like_apical_dom_sf"/>
</dbReference>
<dbReference type="Gene3D" id="1.10.560.10">
    <property type="entry name" value="GroEL-like equatorial domain"/>
    <property type="match status" value="1"/>
</dbReference>
<sequence>MAMHVPKAPGFASMLKDGARHFSGLDEAVYRNIRACKEFADSLKTAYGPCGMNKMVVNHIEKLFVTNDAATIMNELDVEHPAAKIMVLAAQMQEQEVGDGTNFVVLFSAALLEAAEDLLKMGLTPTEVVRGYNIAMEKVKEWLPSLVVSEIKDVRDEKQVFDTIRTAVMSKQLGNEDLLARLICKACTSIIPETKVSFNVDNVRVCKILGSSLQRSDVVQGLVFKRIIEGNITKQKDAKIAVFTCPIDVTQTETKGTVLINTAEELMKFSEGEEALLEKRVKAIADSGANVVVAGGKIGDMAMHYFHKYNLMAVRLLSKFDLRRVCKATGASAYPKLETTIAHEDLGIADDVYVDEVGDTPVIVIRVASKESKLATIVIRGATDNYLDDIERAINDGVNTFKGITRDGKLVPGGGATEIELATKLNKYGDTLKGLEQYSVKKYAAALENFIKIFSENSGLKSNEVLAKIIAEHHNGNATIGFNIDDDSSDGICDVKERGILDLYHAKLWGIEYATTAATTILQVDQIIMAKRAGGPKPKDFKGGDQDDD</sequence>
<protein>
    <recommendedName>
        <fullName evidence="3">T-complex protein 1 subunit theta</fullName>
    </recommendedName>
    <alternativeName>
        <fullName evidence="8">CCT-theta</fullName>
    </alternativeName>
</protein>
<dbReference type="InterPro" id="IPR002423">
    <property type="entry name" value="Cpn60/GroEL/TCP-1"/>
</dbReference>
<dbReference type="CDD" id="cd03341">
    <property type="entry name" value="TCP1_theta"/>
    <property type="match status" value="1"/>
</dbReference>
<dbReference type="InterPro" id="IPR027413">
    <property type="entry name" value="GROEL-like_equatorial_sf"/>
</dbReference>
<dbReference type="SUPFAM" id="SSF54849">
    <property type="entry name" value="GroEL-intermediate domain like"/>
    <property type="match status" value="1"/>
</dbReference>
<dbReference type="InterPro" id="IPR002194">
    <property type="entry name" value="Chaperonin_TCP-1_CS"/>
</dbReference>
<evidence type="ECO:0000256" key="3">
    <source>
        <dbReference type="ARBA" id="ARBA00016981"/>
    </source>
</evidence>
<dbReference type="Gene3D" id="3.50.7.10">
    <property type="entry name" value="GroEL"/>
    <property type="match status" value="1"/>
</dbReference>
<dbReference type="EMBL" id="CAXLJM020000057">
    <property type="protein sequence ID" value="CAL8118555.1"/>
    <property type="molecule type" value="Genomic_DNA"/>
</dbReference>
<dbReference type="PROSITE" id="PS00751">
    <property type="entry name" value="TCP1_2"/>
    <property type="match status" value="1"/>
</dbReference>
<dbReference type="SUPFAM" id="SSF48592">
    <property type="entry name" value="GroEL equatorial domain-like"/>
    <property type="match status" value="1"/>
</dbReference>
<comment type="subcellular location">
    <subcellularLocation>
        <location evidence="1">Cytoplasm</location>
    </subcellularLocation>
</comment>
<name>A0ABP1R3C9_9HEXA</name>
<dbReference type="InterPro" id="IPR012721">
    <property type="entry name" value="Chap_CCT_theta"/>
</dbReference>
<dbReference type="InterPro" id="IPR017998">
    <property type="entry name" value="Chaperone_TCP-1"/>
</dbReference>
<keyword evidence="11" id="KW-1185">Reference proteome</keyword>
<dbReference type="InterPro" id="IPR027410">
    <property type="entry name" value="TCP-1-like_intermed_sf"/>
</dbReference>
<dbReference type="PRINTS" id="PR00304">
    <property type="entry name" value="TCOMPLEXTCP1"/>
</dbReference>
<dbReference type="SUPFAM" id="SSF52029">
    <property type="entry name" value="GroEL apical domain-like"/>
    <property type="match status" value="1"/>
</dbReference>
<accession>A0ABP1R3C9</accession>
<dbReference type="PROSITE" id="PS00995">
    <property type="entry name" value="TCP1_3"/>
    <property type="match status" value="1"/>
</dbReference>
<keyword evidence="6 9" id="KW-0067">ATP-binding</keyword>
<evidence type="ECO:0000256" key="8">
    <source>
        <dbReference type="ARBA" id="ARBA00029602"/>
    </source>
</evidence>
<comment type="similarity">
    <text evidence="2 9">Belongs to the TCP-1 chaperonin family.</text>
</comment>
<comment type="caution">
    <text evidence="10">The sequence shown here is derived from an EMBL/GenBank/DDBJ whole genome shotgun (WGS) entry which is preliminary data.</text>
</comment>